<dbReference type="EMBL" id="AZIL01001581">
    <property type="protein sequence ID" value="EWM23546.1"/>
    <property type="molecule type" value="Genomic_DNA"/>
</dbReference>
<dbReference type="AlphaFoldDB" id="W7TSP9"/>
<name>W7TSP9_9STRA</name>
<keyword evidence="2" id="KW-1185">Reference proteome</keyword>
<evidence type="ECO:0000313" key="2">
    <source>
        <dbReference type="Proteomes" id="UP000019335"/>
    </source>
</evidence>
<dbReference type="GO" id="GO:0070221">
    <property type="term" value="P:sulfide oxidation, using sulfide:quinone oxidoreductase"/>
    <property type="evidence" value="ECO:0007669"/>
    <property type="project" value="TreeGrafter"/>
</dbReference>
<sequence length="90" mass="10314">MGKVMRGEKPTAVYDGYTSCPLITGYSSLLLAEFKYGGEVAETFGRVIDQAEPRWAFLQLKKHVFPFAYWELFLRGRWFGTRGVIPPSFE</sequence>
<dbReference type="OrthoDB" id="5376590at2759"/>
<dbReference type="GO" id="GO:0071949">
    <property type="term" value="F:FAD binding"/>
    <property type="evidence" value="ECO:0007669"/>
    <property type="project" value="TreeGrafter"/>
</dbReference>
<dbReference type="Proteomes" id="UP000019335">
    <property type="component" value="Chromosome 16"/>
</dbReference>
<comment type="caution">
    <text evidence="1">The sequence shown here is derived from an EMBL/GenBank/DDBJ whole genome shotgun (WGS) entry which is preliminary data.</text>
</comment>
<reference evidence="1 2" key="1">
    <citation type="journal article" date="2014" name="Mol. Plant">
        <title>Chromosome Scale Genome Assembly and Transcriptome Profiling of Nannochloropsis gaditana in Nitrogen Depletion.</title>
        <authorList>
            <person name="Corteggiani Carpinelli E."/>
            <person name="Telatin A."/>
            <person name="Vitulo N."/>
            <person name="Forcato C."/>
            <person name="D'Angelo M."/>
            <person name="Schiavon R."/>
            <person name="Vezzi A."/>
            <person name="Giacometti G.M."/>
            <person name="Morosinotto T."/>
            <person name="Valle G."/>
        </authorList>
    </citation>
    <scope>NUCLEOTIDE SEQUENCE [LARGE SCALE GENOMIC DNA]</scope>
    <source>
        <strain evidence="1 2">B-31</strain>
    </source>
</reference>
<dbReference type="PANTHER" id="PTHR10632:SF2">
    <property type="entry name" value="SULFIDE:QUINONE OXIDOREDUCTASE, MITOCHONDRIAL"/>
    <property type="match status" value="1"/>
</dbReference>
<protein>
    <submittedName>
        <fullName evidence="1">Sulfide-quinone oxidoreductase</fullName>
    </submittedName>
</protein>
<dbReference type="GO" id="GO:0070224">
    <property type="term" value="F:sulfide:quinone oxidoreductase activity"/>
    <property type="evidence" value="ECO:0007669"/>
    <property type="project" value="TreeGrafter"/>
</dbReference>
<dbReference type="GO" id="GO:0005739">
    <property type="term" value="C:mitochondrion"/>
    <property type="evidence" value="ECO:0007669"/>
    <property type="project" value="TreeGrafter"/>
</dbReference>
<proteinExistence type="predicted"/>
<gene>
    <name evidence="1" type="ORF">Naga_101203g1</name>
</gene>
<evidence type="ECO:0000313" key="1">
    <source>
        <dbReference type="EMBL" id="EWM23546.1"/>
    </source>
</evidence>
<organism evidence="1 2">
    <name type="scientific">Nannochloropsis gaditana</name>
    <dbReference type="NCBI Taxonomy" id="72520"/>
    <lineage>
        <taxon>Eukaryota</taxon>
        <taxon>Sar</taxon>
        <taxon>Stramenopiles</taxon>
        <taxon>Ochrophyta</taxon>
        <taxon>Eustigmatophyceae</taxon>
        <taxon>Eustigmatales</taxon>
        <taxon>Monodopsidaceae</taxon>
        <taxon>Nannochloropsis</taxon>
    </lineage>
</organism>
<dbReference type="InterPro" id="IPR015904">
    <property type="entry name" value="Sulphide_quinone_reductase"/>
</dbReference>
<dbReference type="PANTHER" id="PTHR10632">
    <property type="entry name" value="SULFIDE:QUINONE OXIDOREDUCTASE"/>
    <property type="match status" value="1"/>
</dbReference>
<accession>W7TSP9</accession>